<comment type="caution">
    <text evidence="1">The sequence shown here is derived from an EMBL/GenBank/DDBJ whole genome shotgun (WGS) entry which is preliminary data.</text>
</comment>
<proteinExistence type="predicted"/>
<keyword evidence="2" id="KW-1185">Reference proteome</keyword>
<reference evidence="1 2" key="1">
    <citation type="submission" date="2017-07" db="EMBL/GenBank/DDBJ databases">
        <title>Amycolatopsis alba DSM 44262 Genome sequencing and assembly.</title>
        <authorList>
            <person name="Kaur N."/>
            <person name="Mayilraj S."/>
        </authorList>
    </citation>
    <scope>NUCLEOTIDE SEQUENCE [LARGE SCALE GENOMIC DNA]</scope>
    <source>
        <strain evidence="1 2">DSM 44262</strain>
    </source>
</reference>
<organism evidence="1 2">
    <name type="scientific">Amycolatopsis alba DSM 44262</name>
    <dbReference type="NCBI Taxonomy" id="1125972"/>
    <lineage>
        <taxon>Bacteria</taxon>
        <taxon>Bacillati</taxon>
        <taxon>Actinomycetota</taxon>
        <taxon>Actinomycetes</taxon>
        <taxon>Pseudonocardiales</taxon>
        <taxon>Pseudonocardiaceae</taxon>
        <taxon>Amycolatopsis</taxon>
    </lineage>
</organism>
<dbReference type="InterPro" id="IPR005506">
    <property type="entry name" value="DUF312_ALF"/>
</dbReference>
<protein>
    <submittedName>
        <fullName evidence="1">Uncharacterized protein</fullName>
    </submittedName>
</protein>
<name>A0A229R8S7_AMYAL</name>
<sequence length="89" mass="9128">MLAAWKDGGPAVQIAAGAALTGTEAQLKAFLDAGQATAELEDVRAQVEQLASGGGPVVRERAKAALAGSQQVVQTYLVSGWIDAHLQDL</sequence>
<accession>A0A229R8S7</accession>
<dbReference type="EMBL" id="NMQU01000161">
    <property type="protein sequence ID" value="OXM43072.1"/>
    <property type="molecule type" value="Genomic_DNA"/>
</dbReference>
<feature type="non-terminal residue" evidence="1">
    <location>
        <position position="89"/>
    </location>
</feature>
<dbReference type="Proteomes" id="UP000215563">
    <property type="component" value="Unassembled WGS sequence"/>
</dbReference>
<evidence type="ECO:0000313" key="1">
    <source>
        <dbReference type="EMBL" id="OXM43072.1"/>
    </source>
</evidence>
<evidence type="ECO:0000313" key="2">
    <source>
        <dbReference type="Proteomes" id="UP000215563"/>
    </source>
</evidence>
<dbReference type="Pfam" id="PF03752">
    <property type="entry name" value="ALF"/>
    <property type="match status" value="2"/>
</dbReference>
<dbReference type="AlphaFoldDB" id="A0A229R8S7"/>
<gene>
    <name evidence="1" type="ORF">CFP75_40070</name>
</gene>